<accession>A0A0D9NR05</accession>
<evidence type="ECO:0000313" key="2">
    <source>
        <dbReference type="EMBL" id="KJK76188.1"/>
    </source>
</evidence>
<reference evidence="3" key="1">
    <citation type="journal article" date="2014" name="BMC Genomics">
        <title>The genome sequence of the biocontrol fungus Metarhizium anisopliae and comparative genomics of Metarhizium species.</title>
        <authorList>
            <person name="Pattemore J.A."/>
            <person name="Hane J.K."/>
            <person name="Williams A.H."/>
            <person name="Wilson B.A."/>
            <person name="Stodart B.J."/>
            <person name="Ash G.J."/>
        </authorList>
    </citation>
    <scope>NUCLEOTIDE SEQUENCE [LARGE SCALE GENOMIC DNA]</scope>
    <source>
        <strain evidence="3">BRIP 53293</strain>
    </source>
</reference>
<sequence>MVWASQQDESGWNLQHTLEGHRGYVLSVLISPDSKQILSSGADKTIRIWGTDSGDNVNKDSPIKTELRISKMRFDKHSSIHIMTPHGAKLLVTSSSGPSQVPSWSPYWLSYNKDGDEAWVMRRGEKVIFLPEQLGPSACGVFGHRVVVSTDFGQLHVYGFSEAVAPNIRC</sequence>
<dbReference type="EMBL" id="KE384747">
    <property type="protein sequence ID" value="KJK76188.1"/>
    <property type="molecule type" value="Genomic_DNA"/>
</dbReference>
<dbReference type="InterPro" id="IPR036322">
    <property type="entry name" value="WD40_repeat_dom_sf"/>
</dbReference>
<organism evidence="2 3">
    <name type="scientific">Metarhizium anisopliae BRIP 53293</name>
    <dbReference type="NCBI Taxonomy" id="1291518"/>
    <lineage>
        <taxon>Eukaryota</taxon>
        <taxon>Fungi</taxon>
        <taxon>Dikarya</taxon>
        <taxon>Ascomycota</taxon>
        <taxon>Pezizomycotina</taxon>
        <taxon>Sordariomycetes</taxon>
        <taxon>Hypocreomycetidae</taxon>
        <taxon>Hypocreales</taxon>
        <taxon>Clavicipitaceae</taxon>
        <taxon>Metarhizium</taxon>
    </lineage>
</organism>
<keyword evidence="3" id="KW-1185">Reference proteome</keyword>
<feature type="repeat" description="WD" evidence="1">
    <location>
        <begin position="18"/>
        <end position="59"/>
    </location>
</feature>
<gene>
    <name evidence="2" type="ORF">H634G_08594</name>
</gene>
<evidence type="ECO:0000256" key="1">
    <source>
        <dbReference type="PROSITE-ProRule" id="PRU00221"/>
    </source>
</evidence>
<dbReference type="Pfam" id="PF00400">
    <property type="entry name" value="WD40"/>
    <property type="match status" value="1"/>
</dbReference>
<keyword evidence="1" id="KW-0853">WD repeat</keyword>
<dbReference type="InterPro" id="IPR015943">
    <property type="entry name" value="WD40/YVTN_repeat-like_dom_sf"/>
</dbReference>
<dbReference type="PROSITE" id="PS50294">
    <property type="entry name" value="WD_REPEATS_REGION"/>
    <property type="match status" value="1"/>
</dbReference>
<proteinExistence type="predicted"/>
<dbReference type="AlphaFoldDB" id="A0A0D9NR05"/>
<dbReference type="Gene3D" id="2.130.10.10">
    <property type="entry name" value="YVTN repeat-like/Quinoprotein amine dehydrogenase"/>
    <property type="match status" value="1"/>
</dbReference>
<dbReference type="Proteomes" id="UP000054544">
    <property type="component" value="Unassembled WGS sequence"/>
</dbReference>
<dbReference type="PROSITE" id="PS50082">
    <property type="entry name" value="WD_REPEATS_2"/>
    <property type="match status" value="1"/>
</dbReference>
<dbReference type="OrthoDB" id="5240432at2759"/>
<dbReference type="STRING" id="1291518.A0A0D9NR05"/>
<protein>
    <submittedName>
        <fullName evidence="2">Uncharacterized protein</fullName>
    </submittedName>
</protein>
<dbReference type="SMART" id="SM00320">
    <property type="entry name" value="WD40"/>
    <property type="match status" value="1"/>
</dbReference>
<dbReference type="InterPro" id="IPR001680">
    <property type="entry name" value="WD40_rpt"/>
</dbReference>
<evidence type="ECO:0000313" key="3">
    <source>
        <dbReference type="Proteomes" id="UP000054544"/>
    </source>
</evidence>
<dbReference type="SUPFAM" id="SSF50978">
    <property type="entry name" value="WD40 repeat-like"/>
    <property type="match status" value="1"/>
</dbReference>
<name>A0A0D9NR05_METAN</name>